<reference evidence="1 2" key="1">
    <citation type="submission" date="2017-07" db="EMBL/GenBank/DDBJ databases">
        <title>Genome sequencing and assembly of Paenibacillus rigui.</title>
        <authorList>
            <person name="Mayilraj S."/>
        </authorList>
    </citation>
    <scope>NUCLEOTIDE SEQUENCE [LARGE SCALE GENOMIC DNA]</scope>
    <source>
        <strain evidence="1 2">JCM 16352</strain>
    </source>
</reference>
<dbReference type="SUPFAM" id="SSF46689">
    <property type="entry name" value="Homeodomain-like"/>
    <property type="match status" value="1"/>
</dbReference>
<dbReference type="OrthoDB" id="881297at2"/>
<dbReference type="InterPro" id="IPR009057">
    <property type="entry name" value="Homeodomain-like_sf"/>
</dbReference>
<protein>
    <submittedName>
        <fullName evidence="1">TetR family transcriptional regulator</fullName>
    </submittedName>
</protein>
<dbReference type="Proteomes" id="UP000215509">
    <property type="component" value="Unassembled WGS sequence"/>
</dbReference>
<dbReference type="Gene3D" id="1.10.357.10">
    <property type="entry name" value="Tetracycline Repressor, domain 2"/>
    <property type="match status" value="1"/>
</dbReference>
<sequence>MNEDQRDKTCREMIYRLVIRARKDSLISMRAEDMAKFMDVSKVTMYRYFSSKEEILSLVISAYTDYMRNMDMSSTDENEAILERYQKSFEQSLMINYYFPEHFLNDFKAYNPRLYEEIVDAQQFRFKQLGELYRIGAEQGIFYPVNSAIFILDDELILRRILDPSFLVQHGLPLEKALLDYYEMQKRKLIREKHLNVMDNSRIEELIRSFVAKNSRNL</sequence>
<dbReference type="AlphaFoldDB" id="A0A229UV39"/>
<dbReference type="EMBL" id="NMQW01000010">
    <property type="protein sequence ID" value="OXM87025.1"/>
    <property type="molecule type" value="Genomic_DNA"/>
</dbReference>
<accession>A0A229UV39</accession>
<keyword evidence="2" id="KW-1185">Reference proteome</keyword>
<proteinExistence type="predicted"/>
<comment type="caution">
    <text evidence="1">The sequence shown here is derived from an EMBL/GenBank/DDBJ whole genome shotgun (WGS) entry which is preliminary data.</text>
</comment>
<gene>
    <name evidence="1" type="ORF">CF651_07195</name>
</gene>
<name>A0A229UV39_9BACL</name>
<evidence type="ECO:0000313" key="1">
    <source>
        <dbReference type="EMBL" id="OXM87025.1"/>
    </source>
</evidence>
<organism evidence="1 2">
    <name type="scientific">Paenibacillus rigui</name>
    <dbReference type="NCBI Taxonomy" id="554312"/>
    <lineage>
        <taxon>Bacteria</taxon>
        <taxon>Bacillati</taxon>
        <taxon>Bacillota</taxon>
        <taxon>Bacilli</taxon>
        <taxon>Bacillales</taxon>
        <taxon>Paenibacillaceae</taxon>
        <taxon>Paenibacillus</taxon>
    </lineage>
</organism>
<dbReference type="RefSeq" id="WP_094014190.1">
    <property type="nucleotide sequence ID" value="NZ_NMQW01000010.1"/>
</dbReference>
<evidence type="ECO:0000313" key="2">
    <source>
        <dbReference type="Proteomes" id="UP000215509"/>
    </source>
</evidence>